<evidence type="ECO:0000256" key="3">
    <source>
        <dbReference type="ARBA" id="ARBA00022475"/>
    </source>
</evidence>
<dbReference type="InterPro" id="IPR001173">
    <property type="entry name" value="Glyco_trans_2-like"/>
</dbReference>
<name>A0A150LHJ6_9BACI</name>
<dbReference type="Pfam" id="PF00535">
    <property type="entry name" value="Glycos_transf_2"/>
    <property type="match status" value="1"/>
</dbReference>
<keyword evidence="6" id="KW-0472">Membrane</keyword>
<dbReference type="STRING" id="46224.B4102_2078"/>
<protein>
    <submittedName>
        <fullName evidence="8">CDP-glycerol:poly(Glycerophosphate) glycerophosphotransferase</fullName>
        <ecNumber evidence="8">2.7.8.12</ecNumber>
    </submittedName>
</protein>
<evidence type="ECO:0000256" key="6">
    <source>
        <dbReference type="ARBA" id="ARBA00023136"/>
    </source>
</evidence>
<dbReference type="EMBL" id="LQYN01000001">
    <property type="protein sequence ID" value="KYD11714.1"/>
    <property type="molecule type" value="Genomic_DNA"/>
</dbReference>
<dbReference type="PANTHER" id="PTHR37316:SF3">
    <property type="entry name" value="TEICHOIC ACID GLYCEROL-PHOSPHATE TRANSFERASE"/>
    <property type="match status" value="1"/>
</dbReference>
<gene>
    <name evidence="8" type="ORF">B4102_2078</name>
</gene>
<evidence type="ECO:0000256" key="5">
    <source>
        <dbReference type="ARBA" id="ARBA00022944"/>
    </source>
</evidence>
<dbReference type="Proteomes" id="UP000075666">
    <property type="component" value="Unassembled WGS sequence"/>
</dbReference>
<comment type="subcellular location">
    <subcellularLocation>
        <location evidence="1">Cell membrane</location>
        <topology evidence="1">Peripheral membrane protein</topology>
    </subcellularLocation>
</comment>
<dbReference type="Gene3D" id="3.90.550.10">
    <property type="entry name" value="Spore Coat Polysaccharide Biosynthesis Protein SpsA, Chain A"/>
    <property type="match status" value="1"/>
</dbReference>
<dbReference type="InterPro" id="IPR029044">
    <property type="entry name" value="Nucleotide-diphossugar_trans"/>
</dbReference>
<dbReference type="InterPro" id="IPR007554">
    <property type="entry name" value="Glycerophosphate_synth"/>
</dbReference>
<comment type="caution">
    <text evidence="8">The sequence shown here is derived from an EMBL/GenBank/DDBJ whole genome shotgun (WGS) entry which is preliminary data.</text>
</comment>
<evidence type="ECO:0000256" key="4">
    <source>
        <dbReference type="ARBA" id="ARBA00022679"/>
    </source>
</evidence>
<reference evidence="8 9" key="1">
    <citation type="submission" date="2016-01" db="EMBL/GenBank/DDBJ databases">
        <title>Genome Sequences of Twelve Sporeforming Bacillus Species Isolated from Foods.</title>
        <authorList>
            <person name="Berendsen E.M."/>
            <person name="Wells-Bennik M.H."/>
            <person name="Krawcyk A.O."/>
            <person name="De Jong A."/>
            <person name="Holsappel S."/>
            <person name="Eijlander R.T."/>
            <person name="Kuipers O.P."/>
        </authorList>
    </citation>
    <scope>NUCLEOTIDE SEQUENCE [LARGE SCALE GENOMIC DNA]</scope>
    <source>
        <strain evidence="8 9">B4102</strain>
    </source>
</reference>
<dbReference type="EC" id="2.7.8.12" evidence="8"/>
<dbReference type="GO" id="GO:0005886">
    <property type="term" value="C:plasma membrane"/>
    <property type="evidence" value="ECO:0007669"/>
    <property type="project" value="UniProtKB-SubCell"/>
</dbReference>
<evidence type="ECO:0000313" key="9">
    <source>
        <dbReference type="Proteomes" id="UP000075666"/>
    </source>
</evidence>
<dbReference type="InterPro" id="IPR051612">
    <property type="entry name" value="Teichoic_Acid_Biosynth"/>
</dbReference>
<dbReference type="SUPFAM" id="SSF53756">
    <property type="entry name" value="UDP-Glycosyltransferase/glycogen phosphorylase"/>
    <property type="match status" value="1"/>
</dbReference>
<keyword evidence="3" id="KW-1003">Cell membrane</keyword>
<dbReference type="InterPro" id="IPR043149">
    <property type="entry name" value="TagF_N"/>
</dbReference>
<dbReference type="CDD" id="cd00761">
    <property type="entry name" value="Glyco_tranf_GTA_type"/>
    <property type="match status" value="1"/>
</dbReference>
<accession>A0A150LHJ6</accession>
<dbReference type="PATRIC" id="fig|46224.3.peg.1"/>
<dbReference type="OrthoDB" id="9811865at2"/>
<evidence type="ECO:0000256" key="1">
    <source>
        <dbReference type="ARBA" id="ARBA00004202"/>
    </source>
</evidence>
<evidence type="ECO:0000259" key="7">
    <source>
        <dbReference type="Pfam" id="PF00535"/>
    </source>
</evidence>
<dbReference type="GO" id="GO:0019350">
    <property type="term" value="P:teichoic acid biosynthetic process"/>
    <property type="evidence" value="ECO:0007669"/>
    <property type="project" value="UniProtKB-KW"/>
</dbReference>
<organism evidence="8 9">
    <name type="scientific">Heyndrickxia sporothermodurans</name>
    <dbReference type="NCBI Taxonomy" id="46224"/>
    <lineage>
        <taxon>Bacteria</taxon>
        <taxon>Bacillati</taxon>
        <taxon>Bacillota</taxon>
        <taxon>Bacilli</taxon>
        <taxon>Bacillales</taxon>
        <taxon>Bacillaceae</taxon>
        <taxon>Heyndrickxia</taxon>
    </lineage>
</organism>
<dbReference type="GO" id="GO:0047355">
    <property type="term" value="F:CDP-glycerol glycerophosphotransferase activity"/>
    <property type="evidence" value="ECO:0007669"/>
    <property type="project" value="UniProtKB-EC"/>
</dbReference>
<dbReference type="SUPFAM" id="SSF53448">
    <property type="entry name" value="Nucleotide-diphospho-sugar transferases"/>
    <property type="match status" value="1"/>
</dbReference>
<keyword evidence="9" id="KW-1185">Reference proteome</keyword>
<dbReference type="InterPro" id="IPR043148">
    <property type="entry name" value="TagF_C"/>
</dbReference>
<dbReference type="Gene3D" id="3.40.50.12580">
    <property type="match status" value="1"/>
</dbReference>
<dbReference type="Gene3D" id="3.40.50.11820">
    <property type="match status" value="1"/>
</dbReference>
<dbReference type="Pfam" id="PF04464">
    <property type="entry name" value="Glyphos_transf"/>
    <property type="match status" value="1"/>
</dbReference>
<keyword evidence="5" id="KW-0777">Teichoic acid biosynthesis</keyword>
<sequence>MKDINFKHNNKFVRKIEKIEWINKTLYIEGHAYIPGNSLETKESINKDVYLINTVNKRVITVPVNIKKREDVSFVVNDSNNYDWSGFEIFINYDEHKVKELGYGIYELWMKVTVGGKILGDFKIGGPIPGSNPRTHFKNTESLRVFPKYNRNWDLILEVSDITSFVSSVEINNDEMQIYGSTIFPLEECNILFKNWDNKLERKYPIHEYASSSIEAPENVTLNSSSVNYFTMKIKLKDFSELLSDDESKVSCYILYNKKRTPLTLIKNERYQSFIFDKKEIAIKQNNAGNLTFYKSLTVSPIVQKLVLNKKNINIRFKVHNSYVFQFNSVEDTYLLLKHKNISKEYKYTLSLIEQEGEYYYFKSLFSIFNDSKIPLNIGDWEVYMVVSGTRDGQSFKKYYPIKSSSMKTLQNEQEHIGLSFLIYSDVNFNLSIRVSHTNERRLNPKISVIVPIYNVEEFLEECLESLVNQTMRDFEVIMVDDGSTDSSKEIMKLYANKYSVFIPVYKENGGLGHARNYGVSYASGEYLIFMDSDDYISNDAYEKLYSSAINSGSDIVIGNVRRFNSATEYASGLHKKVFKETIIGTHISKNHELIYDTTAWNKLFKKSFWDNNQFMFPEGILYEDIPVTIPAHFLSTSTDVLTDVVYYWRARDGASKSITQQRDQLNNFIDRLKVVNMVDQFFDKNNINKDLKMEKDYKTLNVDILLYLNTLDVVDEEYREKFITLVSDYLTRVEPESINRLNAIDRLKYYFVKNKDTEKILEVLAFQKEELNKTKIKREGNRYYGDYPYKGYLTRTLFDVTEELQVERQIRLVEWRGSELYIEGYAYIDKIDMRRKHSVELKAYVLNPDTMKKMEVPVELQKRTDVTHKKGIEFDAKIPLKRLYNYNWSGFNISIDFNNEDVIALGEGRLEVWMDLNVGSVSRKFRVGGPIAGSKPRPDLYVTDDQRIFPKYNAAWDLVIETSFLTSVINKIVQHSNELILEGWTKFPLLGLKIAIINWSKNIKKYYRVKEKSTSNNNDNVNWFELKINLEELNSRNSYGDWSGYILYEKQRYPLTLLKNVQNNNFLYVNGLVESEVNINPAGNLNINFGKIKPKITSTKWDDNKLKLSMNVHKNILLEFDEIHLMNVNLSKRDTSEKFKFKIDKKVTQNNNLDISVEVNVEENGMVILEPGIWDLYFEIDGVKDNIRKSLSRRIEANESLVNKENIKIFSNMKFIVYCTKMDNFSIKTILDWNWIERGPRRQEIIRKALYPILRWLPINKKTVVFESYWGKSYSCNPKALYEYMCEEYKDYKFVWFFNNENTIVKGNAQRVRKNSLKYFYYLARAKYFINNVNFPDFYRKRKGAIEVQTMHGTPLKTMGLDVPGETDTKEKREKLLNRCGRWDYLVTPSHYVTDIAKRAFCFNKQLLEVGYPRNDILMKNRSIDDLNNIKRKFNIPLDKKVIMYAPTWRVKKGFQLELDLDKLQQNLSTDYVIVLRLHYFVSSTINVDKYKGFVFDLSSHNDIQELYLISDTLITDYSSVMFDYAILNRPILFFTYDLESYRDNLRGFYIDFETEAPGPLLRTTEEIVDSILNLEDIKREYSEKFNEFRNKYCQFDEGDASRKVIEKVLNR</sequence>
<evidence type="ECO:0000313" key="8">
    <source>
        <dbReference type="EMBL" id="KYD11714.1"/>
    </source>
</evidence>
<proteinExistence type="inferred from homology"/>
<comment type="similarity">
    <text evidence="2">Belongs to the CDP-glycerol glycerophosphotransferase family.</text>
</comment>
<feature type="domain" description="Glycosyltransferase 2-like" evidence="7">
    <location>
        <begin position="448"/>
        <end position="575"/>
    </location>
</feature>
<evidence type="ECO:0000256" key="2">
    <source>
        <dbReference type="ARBA" id="ARBA00010488"/>
    </source>
</evidence>
<dbReference type="RefSeq" id="WP_084347319.1">
    <property type="nucleotide sequence ID" value="NZ_JBHTSZ010000022.1"/>
</dbReference>
<dbReference type="PANTHER" id="PTHR37316">
    <property type="entry name" value="TEICHOIC ACID GLYCEROL-PHOSPHATE PRIMASE"/>
    <property type="match status" value="1"/>
</dbReference>
<keyword evidence="4 8" id="KW-0808">Transferase</keyword>